<dbReference type="EMBL" id="FQ790250">
    <property type="protein sequence ID" value="CCD42821.1"/>
    <property type="molecule type" value="Genomic_DNA"/>
</dbReference>
<reference evidence="2" key="1">
    <citation type="journal article" date="2011" name="PLoS Genet.">
        <title>Genomic analysis of the necrotrophic fungal pathogens Sclerotinia sclerotiorum and Botrytis cinerea.</title>
        <authorList>
            <person name="Amselem J."/>
            <person name="Cuomo C.A."/>
            <person name="van Kan J.A."/>
            <person name="Viaud M."/>
            <person name="Benito E.P."/>
            <person name="Couloux A."/>
            <person name="Coutinho P.M."/>
            <person name="de Vries R.P."/>
            <person name="Dyer P.S."/>
            <person name="Fillinger S."/>
            <person name="Fournier E."/>
            <person name="Gout L."/>
            <person name="Hahn M."/>
            <person name="Kohn L."/>
            <person name="Lapalu N."/>
            <person name="Plummer K.M."/>
            <person name="Pradier J.M."/>
            <person name="Quevillon E."/>
            <person name="Sharon A."/>
            <person name="Simon A."/>
            <person name="ten Have A."/>
            <person name="Tudzynski B."/>
            <person name="Tudzynski P."/>
            <person name="Wincker P."/>
            <person name="Andrew M."/>
            <person name="Anthouard V."/>
            <person name="Beever R.E."/>
            <person name="Beffa R."/>
            <person name="Benoit I."/>
            <person name="Bouzid O."/>
            <person name="Brault B."/>
            <person name="Chen Z."/>
            <person name="Choquer M."/>
            <person name="Collemare J."/>
            <person name="Cotton P."/>
            <person name="Danchin E.G."/>
            <person name="Da Silva C."/>
            <person name="Gautier A."/>
            <person name="Giraud C."/>
            <person name="Giraud T."/>
            <person name="Gonzalez C."/>
            <person name="Grossetete S."/>
            <person name="Guldener U."/>
            <person name="Henrissat B."/>
            <person name="Howlett B.J."/>
            <person name="Kodira C."/>
            <person name="Kretschmer M."/>
            <person name="Lappartient A."/>
            <person name="Leroch M."/>
            <person name="Levis C."/>
            <person name="Mauceli E."/>
            <person name="Neuveglise C."/>
            <person name="Oeser B."/>
            <person name="Pearson M."/>
            <person name="Poulain J."/>
            <person name="Poussereau N."/>
            <person name="Quesneville H."/>
            <person name="Rascle C."/>
            <person name="Schumacher J."/>
            <person name="Segurens B."/>
            <person name="Sexton A."/>
            <person name="Silva E."/>
            <person name="Sirven C."/>
            <person name="Soanes D.M."/>
            <person name="Talbot N.J."/>
            <person name="Templeton M."/>
            <person name="Yandava C."/>
            <person name="Yarden O."/>
            <person name="Zeng Q."/>
            <person name="Rollins J.A."/>
            <person name="Lebrun M.H."/>
            <person name="Dickman M."/>
        </authorList>
    </citation>
    <scope>NUCLEOTIDE SEQUENCE [LARGE SCALE GENOMIC DNA]</scope>
    <source>
        <strain evidence="2">T4</strain>
    </source>
</reference>
<evidence type="ECO:0000313" key="2">
    <source>
        <dbReference type="Proteomes" id="UP000008177"/>
    </source>
</evidence>
<organism evidence="1 2">
    <name type="scientific">Botryotinia fuckeliana (strain T4)</name>
    <name type="common">Noble rot fungus</name>
    <name type="synonym">Botrytis cinerea</name>
    <dbReference type="NCBI Taxonomy" id="999810"/>
    <lineage>
        <taxon>Eukaryota</taxon>
        <taxon>Fungi</taxon>
        <taxon>Dikarya</taxon>
        <taxon>Ascomycota</taxon>
        <taxon>Pezizomycotina</taxon>
        <taxon>Leotiomycetes</taxon>
        <taxon>Helotiales</taxon>
        <taxon>Sclerotiniaceae</taxon>
        <taxon>Botrytis</taxon>
    </lineage>
</organism>
<name>G2XPT3_BOTF4</name>
<dbReference type="HOGENOM" id="CLU_2157986_0_0_1"/>
<proteinExistence type="predicted"/>
<evidence type="ECO:0000313" key="1">
    <source>
        <dbReference type="EMBL" id="CCD42821.1"/>
    </source>
</evidence>
<dbReference type="Proteomes" id="UP000008177">
    <property type="component" value="Unplaced contigs"/>
</dbReference>
<accession>G2XPT3</accession>
<dbReference type="InParanoid" id="G2XPT3"/>
<sequence>MDMFCVPLYSVCTLSEAPEQSKNGNQFLRESGIHSGGVKAVERSREELLLDQNELPLGLAEDTNLLETQSPKRLRSETPSQEMICFKLAGSGVKILHAWAESNESASGEWT</sequence>
<gene>
    <name evidence="1" type="ORF">BofuT4_P071170.1</name>
</gene>
<protein>
    <submittedName>
        <fullName evidence="1">Uncharacterized protein</fullName>
    </submittedName>
</protein>
<dbReference type="AlphaFoldDB" id="G2XPT3"/>